<evidence type="ECO:0000256" key="9">
    <source>
        <dbReference type="ARBA" id="ARBA00023209"/>
    </source>
</evidence>
<dbReference type="Gene3D" id="3.40.50.10330">
    <property type="entry name" value="Probable inorganic polyphosphate/atp-NAD kinase, domain 1"/>
    <property type="match status" value="1"/>
</dbReference>
<dbReference type="PANTHER" id="PTHR12358:SF54">
    <property type="entry name" value="SPHINGOSINE KINASE RELATED PROTEIN"/>
    <property type="match status" value="1"/>
</dbReference>
<evidence type="ECO:0000256" key="3">
    <source>
        <dbReference type="ARBA" id="ARBA00022516"/>
    </source>
</evidence>
<comment type="cofactor">
    <cofactor evidence="1">
        <name>Mg(2+)</name>
        <dbReference type="ChEBI" id="CHEBI:18420"/>
    </cofactor>
</comment>
<dbReference type="NCBIfam" id="TIGR00147">
    <property type="entry name" value="YegS/Rv2252/BmrU family lipid kinase"/>
    <property type="match status" value="1"/>
</dbReference>
<keyword evidence="5" id="KW-0547">Nucleotide-binding</keyword>
<dbReference type="InterPro" id="IPR005218">
    <property type="entry name" value="Diacylglycerol/lipid_kinase"/>
</dbReference>
<keyword evidence="3" id="KW-0444">Lipid biosynthesis</keyword>
<dbReference type="Gene3D" id="2.60.200.40">
    <property type="match status" value="1"/>
</dbReference>
<comment type="caution">
    <text evidence="12">The sequence shown here is derived from an EMBL/GenBank/DDBJ whole genome shotgun (WGS) entry which is preliminary data.</text>
</comment>
<gene>
    <name evidence="12" type="ORF">ABIC55_001937</name>
</gene>
<dbReference type="Pfam" id="PF19279">
    <property type="entry name" value="YegS_C"/>
    <property type="match status" value="1"/>
</dbReference>
<keyword evidence="6 12" id="KW-0418">Kinase</keyword>
<evidence type="ECO:0000256" key="1">
    <source>
        <dbReference type="ARBA" id="ARBA00001946"/>
    </source>
</evidence>
<evidence type="ECO:0000313" key="12">
    <source>
        <dbReference type="EMBL" id="MET3656850.1"/>
    </source>
</evidence>
<dbReference type="SMART" id="SM00046">
    <property type="entry name" value="DAGKc"/>
    <property type="match status" value="1"/>
</dbReference>
<accession>A0ABV2K6Y2</accession>
<dbReference type="InterPro" id="IPR050187">
    <property type="entry name" value="Lipid_Phosphate_FormReg"/>
</dbReference>
<keyword evidence="9" id="KW-0594">Phospholipid biosynthesis</keyword>
<dbReference type="InterPro" id="IPR017438">
    <property type="entry name" value="ATP-NAD_kinase_N"/>
</dbReference>
<dbReference type="PANTHER" id="PTHR12358">
    <property type="entry name" value="SPHINGOSINE KINASE"/>
    <property type="match status" value="1"/>
</dbReference>
<evidence type="ECO:0000256" key="2">
    <source>
        <dbReference type="ARBA" id="ARBA00005983"/>
    </source>
</evidence>
<feature type="domain" description="DAGKc" evidence="11">
    <location>
        <begin position="1"/>
        <end position="128"/>
    </location>
</feature>
<organism evidence="12 13">
    <name type="scientific">Sporosarcina psychrophila</name>
    <name type="common">Bacillus psychrophilus</name>
    <dbReference type="NCBI Taxonomy" id="1476"/>
    <lineage>
        <taxon>Bacteria</taxon>
        <taxon>Bacillati</taxon>
        <taxon>Bacillota</taxon>
        <taxon>Bacilli</taxon>
        <taxon>Bacillales</taxon>
        <taxon>Caryophanaceae</taxon>
        <taxon>Sporosarcina</taxon>
    </lineage>
</organism>
<dbReference type="EMBL" id="JBEPME010000002">
    <property type="protein sequence ID" value="MET3656850.1"/>
    <property type="molecule type" value="Genomic_DNA"/>
</dbReference>
<dbReference type="GO" id="GO:0016301">
    <property type="term" value="F:kinase activity"/>
    <property type="evidence" value="ECO:0007669"/>
    <property type="project" value="UniProtKB-KW"/>
</dbReference>
<proteinExistence type="inferred from homology"/>
<dbReference type="InterPro" id="IPR016064">
    <property type="entry name" value="NAD/diacylglycerol_kinase_sf"/>
</dbReference>
<evidence type="ECO:0000256" key="5">
    <source>
        <dbReference type="ARBA" id="ARBA00022741"/>
    </source>
</evidence>
<name>A0ABV2K6Y2_SPOPS</name>
<comment type="similarity">
    <text evidence="2">Belongs to the diacylglycerol/lipid kinase family.</text>
</comment>
<dbReference type="InterPro" id="IPR001206">
    <property type="entry name" value="Diacylglycerol_kinase_cat_dom"/>
</dbReference>
<evidence type="ECO:0000256" key="4">
    <source>
        <dbReference type="ARBA" id="ARBA00022679"/>
    </source>
</evidence>
<dbReference type="PROSITE" id="PS50146">
    <property type="entry name" value="DAGK"/>
    <property type="match status" value="1"/>
</dbReference>
<sequence length="299" mass="32757">MYLFIVNPLSGNGQACSLWDEIEKKLKQKNREYSVIVSDSEVTARKFITTYLQSTTIHAVTVIGGDGTMSSVIQDIAGTGIPLAILPAGSGNDTARMFRLTTHPDQFIKGLLEHRTVAIDLLNINDRFGITVAGIGLDARIGQRVNHSFYKPILNKLGLSSFTYTIAAIIELLSFKPFKSTVTIDDMTYTYAITWLTACGNTSSYGGGLVVCPGASPTDSMLNITMLHDVGRMNILMRLFLALLRGQPILRKGVTYRTGKEITIETDRPILAIIDGEVIKSTPLHVAIHEKALNLILTR</sequence>
<keyword evidence="8" id="KW-0443">Lipid metabolism</keyword>
<dbReference type="InterPro" id="IPR045540">
    <property type="entry name" value="YegS/DAGK_C"/>
</dbReference>
<reference evidence="12 13" key="1">
    <citation type="submission" date="2024-06" db="EMBL/GenBank/DDBJ databases">
        <title>Sorghum-associated microbial communities from plants grown in Nebraska, USA.</title>
        <authorList>
            <person name="Schachtman D."/>
        </authorList>
    </citation>
    <scope>NUCLEOTIDE SEQUENCE [LARGE SCALE GENOMIC DNA]</scope>
    <source>
        <strain evidence="12 13">1288</strain>
    </source>
</reference>
<keyword evidence="13" id="KW-1185">Reference proteome</keyword>
<dbReference type="SUPFAM" id="SSF111331">
    <property type="entry name" value="NAD kinase/diacylglycerol kinase-like"/>
    <property type="match status" value="1"/>
</dbReference>
<dbReference type="Pfam" id="PF00781">
    <property type="entry name" value="DAGK_cat"/>
    <property type="match status" value="1"/>
</dbReference>
<evidence type="ECO:0000256" key="7">
    <source>
        <dbReference type="ARBA" id="ARBA00022840"/>
    </source>
</evidence>
<evidence type="ECO:0000256" key="8">
    <source>
        <dbReference type="ARBA" id="ARBA00023098"/>
    </source>
</evidence>
<protein>
    <submittedName>
        <fullName evidence="12">YegS/Rv2252/BmrU family lipid kinase</fullName>
    </submittedName>
</protein>
<dbReference type="RefSeq" id="WP_354312973.1">
    <property type="nucleotide sequence ID" value="NZ_JBEPME010000002.1"/>
</dbReference>
<keyword evidence="4" id="KW-0808">Transferase</keyword>
<dbReference type="Proteomes" id="UP001549104">
    <property type="component" value="Unassembled WGS sequence"/>
</dbReference>
<evidence type="ECO:0000256" key="6">
    <source>
        <dbReference type="ARBA" id="ARBA00022777"/>
    </source>
</evidence>
<keyword evidence="7" id="KW-0067">ATP-binding</keyword>
<evidence type="ECO:0000259" key="11">
    <source>
        <dbReference type="PROSITE" id="PS50146"/>
    </source>
</evidence>
<evidence type="ECO:0000256" key="10">
    <source>
        <dbReference type="ARBA" id="ARBA00023264"/>
    </source>
</evidence>
<evidence type="ECO:0000313" key="13">
    <source>
        <dbReference type="Proteomes" id="UP001549104"/>
    </source>
</evidence>
<keyword evidence="10" id="KW-1208">Phospholipid metabolism</keyword>